<dbReference type="InterPro" id="IPR011009">
    <property type="entry name" value="Kinase-like_dom_sf"/>
</dbReference>
<evidence type="ECO:0000256" key="4">
    <source>
        <dbReference type="RuleBase" id="RU000304"/>
    </source>
</evidence>
<feature type="domain" description="Protein kinase" evidence="5">
    <location>
        <begin position="56"/>
        <end position="311"/>
    </location>
</feature>
<dbReference type="Pfam" id="PF00069">
    <property type="entry name" value="Pkinase"/>
    <property type="match status" value="1"/>
</dbReference>
<evidence type="ECO:0000313" key="6">
    <source>
        <dbReference type="EMBL" id="KAK8881926.1"/>
    </source>
</evidence>
<keyword evidence="4" id="KW-0808">Transferase</keyword>
<evidence type="ECO:0000256" key="2">
    <source>
        <dbReference type="ARBA" id="ARBA00022840"/>
    </source>
</evidence>
<gene>
    <name evidence="6" type="ORF">M9Y10_044564</name>
</gene>
<evidence type="ECO:0000259" key="5">
    <source>
        <dbReference type="PROSITE" id="PS50011"/>
    </source>
</evidence>
<dbReference type="InterPro" id="IPR017441">
    <property type="entry name" value="Protein_kinase_ATP_BS"/>
</dbReference>
<sequence>MKLNSLQRHNSFMSRMVSSYDIYDIPREVGQKKKKKAELTAEDLAEIRFELQKRNYTLEEKIGEGGYAHIFKLTNSVYNQSFALKAIYHGFEEFENKMNASFQAECEALMNLDYPNIIKIYDTFSSKKFHYIILEYCPLGSLKDYSSPLSIQQFRDISLTILKTIKYCHDKGFAHCDIKPSNFLIDIHGKIKLADFGLSLHFYDDTNNEIKKSTRFGGSKPFMAPELLRHQAYDPRKADIWSVAVTLFFLYTKRFPWSSTELSIMKQEIIEGAIKFPPNINPKVGWFLTSMFIVQPEHRPLADIIIQNDFYKDIQIQKMQARGLTLIEKNFLNKSQKQSPAAQSQKPYLLCNKLPLISEDRAGSHRQKKMSLVGRTFPMYSFKTHA</sequence>
<organism evidence="6 7">
    <name type="scientific">Tritrichomonas musculus</name>
    <dbReference type="NCBI Taxonomy" id="1915356"/>
    <lineage>
        <taxon>Eukaryota</taxon>
        <taxon>Metamonada</taxon>
        <taxon>Parabasalia</taxon>
        <taxon>Tritrichomonadida</taxon>
        <taxon>Tritrichomonadidae</taxon>
        <taxon>Tritrichomonas</taxon>
    </lineage>
</organism>
<feature type="binding site" evidence="3">
    <location>
        <position position="85"/>
    </location>
    <ligand>
        <name>ATP</name>
        <dbReference type="ChEBI" id="CHEBI:30616"/>
    </ligand>
</feature>
<protein>
    <recommendedName>
        <fullName evidence="5">Protein kinase domain-containing protein</fullName>
    </recommendedName>
</protein>
<proteinExistence type="inferred from homology"/>
<dbReference type="PANTHER" id="PTHR24362">
    <property type="entry name" value="SERINE/THREONINE-PROTEIN KINASE NEK"/>
    <property type="match status" value="1"/>
</dbReference>
<dbReference type="PANTHER" id="PTHR24362:SF309">
    <property type="entry name" value="PROTEIN KINASE DOMAIN-CONTAINING PROTEIN"/>
    <property type="match status" value="1"/>
</dbReference>
<name>A0ABR2JT29_9EUKA</name>
<dbReference type="PROSITE" id="PS00108">
    <property type="entry name" value="PROTEIN_KINASE_ST"/>
    <property type="match status" value="1"/>
</dbReference>
<dbReference type="PROSITE" id="PS00107">
    <property type="entry name" value="PROTEIN_KINASE_ATP"/>
    <property type="match status" value="1"/>
</dbReference>
<keyword evidence="7" id="KW-1185">Reference proteome</keyword>
<reference evidence="6 7" key="1">
    <citation type="submission" date="2024-04" db="EMBL/GenBank/DDBJ databases">
        <title>Tritrichomonas musculus Genome.</title>
        <authorList>
            <person name="Alves-Ferreira E."/>
            <person name="Grigg M."/>
            <person name="Lorenzi H."/>
            <person name="Galac M."/>
        </authorList>
    </citation>
    <scope>NUCLEOTIDE SEQUENCE [LARGE SCALE GENOMIC DNA]</scope>
    <source>
        <strain evidence="6 7">EAF2021</strain>
    </source>
</reference>
<dbReference type="SUPFAM" id="SSF56112">
    <property type="entry name" value="Protein kinase-like (PK-like)"/>
    <property type="match status" value="1"/>
</dbReference>
<evidence type="ECO:0000256" key="3">
    <source>
        <dbReference type="PROSITE-ProRule" id="PRU10141"/>
    </source>
</evidence>
<dbReference type="SMART" id="SM00220">
    <property type="entry name" value="S_TKc"/>
    <property type="match status" value="1"/>
</dbReference>
<accession>A0ABR2JT29</accession>
<dbReference type="Proteomes" id="UP001470230">
    <property type="component" value="Unassembled WGS sequence"/>
</dbReference>
<comment type="similarity">
    <text evidence="4">Belongs to the protein kinase superfamily.</text>
</comment>
<keyword evidence="4" id="KW-0723">Serine/threonine-protein kinase</keyword>
<dbReference type="InterPro" id="IPR008271">
    <property type="entry name" value="Ser/Thr_kinase_AS"/>
</dbReference>
<comment type="caution">
    <text evidence="6">The sequence shown here is derived from an EMBL/GenBank/DDBJ whole genome shotgun (WGS) entry which is preliminary data.</text>
</comment>
<keyword evidence="1 3" id="KW-0547">Nucleotide-binding</keyword>
<keyword evidence="4" id="KW-0418">Kinase</keyword>
<dbReference type="Gene3D" id="1.10.510.10">
    <property type="entry name" value="Transferase(Phosphotransferase) domain 1"/>
    <property type="match status" value="1"/>
</dbReference>
<keyword evidence="2 3" id="KW-0067">ATP-binding</keyword>
<dbReference type="PROSITE" id="PS50011">
    <property type="entry name" value="PROTEIN_KINASE_DOM"/>
    <property type="match status" value="1"/>
</dbReference>
<evidence type="ECO:0000256" key="1">
    <source>
        <dbReference type="ARBA" id="ARBA00022741"/>
    </source>
</evidence>
<evidence type="ECO:0000313" key="7">
    <source>
        <dbReference type="Proteomes" id="UP001470230"/>
    </source>
</evidence>
<dbReference type="EMBL" id="JAPFFF010000009">
    <property type="protein sequence ID" value="KAK8881926.1"/>
    <property type="molecule type" value="Genomic_DNA"/>
</dbReference>
<dbReference type="InterPro" id="IPR000719">
    <property type="entry name" value="Prot_kinase_dom"/>
</dbReference>